<reference evidence="3 4" key="1">
    <citation type="submission" date="2016-10" db="EMBL/GenBank/DDBJ databases">
        <authorList>
            <person name="de Groot N.N."/>
        </authorList>
    </citation>
    <scope>NUCLEOTIDE SEQUENCE [LARGE SCALE GENOMIC DNA]</scope>
    <source>
        <strain evidence="3 4">APO</strain>
    </source>
</reference>
<dbReference type="InterPro" id="IPR052722">
    <property type="entry name" value="PgpH_phosphodiesterase"/>
</dbReference>
<sequence length="712" mass="80367">MGVFEKLSQRRARMQKKRILEKKKLSAHDEKKILSRKLTWHYVLLGMLFFVTTFYLLLISLQPVQYQLRAGQIAPENITSPRMIIDTHTTENLRREAAEEITSVYRTDSAVFNEVKNDIEKFFEKLYQVKQEEEALREQLNQMEDNHLGITDVHLQAFLQAPEERLNSVENYLYEIAAQGMNSGIKVAELQEEKSEIRDFFNSLTELDEPLKESAIAVINATIRPNQFMDVESTEQLREEAREAITPVVIRRGDILAEQGERISVDTFVIMKELGLIESEFRPDARLYSGISSVILLIMAIMTGYIWLFHPEYFYKTKRILLLVIIMLLVLISAKPIGVLTIYLIPIATGAMLLTLLLEARLALIANAVLSILIAIMAGNDLMILVMGLTGGTVAVLSMINTKQRGKIFFSGLMVGISNVIIITSFGLIGNHQTLHVLQDAGMGLFNGILCAILAIGTLPFWEYSFSILTSVKLIELSNPSHPLLKQLLMEAPGTYHHSIVVGNLAEAAVNEIGGDGLLVRVGAFYHDIGKVKRPYFFKENQFTSENPHDKLAPSLSALIITGHVKDGIEIGEKNKLPNEILAFIKEHHGTTLAAYFYHKAQSECEDPKTIDEMMYRYPGPIPQTRETAILMLADSAEAAVRSLESPNRDKIEQVIKKIIQSKLEDGQLEDSQLTLTELKDIRQVFAKMLAGIMHERIKYPEMDIKELKGRK</sequence>
<feature type="transmembrane region" description="Helical" evidence="1">
    <location>
        <begin position="382"/>
        <end position="401"/>
    </location>
</feature>
<dbReference type="SUPFAM" id="SSF109604">
    <property type="entry name" value="HD-domain/PDEase-like"/>
    <property type="match status" value="1"/>
</dbReference>
<feature type="transmembrane region" description="Helical" evidence="1">
    <location>
        <begin position="408"/>
        <end position="429"/>
    </location>
</feature>
<dbReference type="PANTHER" id="PTHR36442:SF1">
    <property type="entry name" value="CYCLIC-DI-AMP PHOSPHODIESTERASE PGPH"/>
    <property type="match status" value="1"/>
</dbReference>
<evidence type="ECO:0000313" key="3">
    <source>
        <dbReference type="EMBL" id="SDY30651.1"/>
    </source>
</evidence>
<gene>
    <name evidence="3" type="ORF">SAMN05192546_101271</name>
</gene>
<dbReference type="Pfam" id="PF01966">
    <property type="entry name" value="HD"/>
    <property type="match status" value="1"/>
</dbReference>
<evidence type="ECO:0000313" key="4">
    <source>
        <dbReference type="Proteomes" id="UP000199230"/>
    </source>
</evidence>
<dbReference type="Pfam" id="PF07697">
    <property type="entry name" value="7TMR-HDED"/>
    <property type="match status" value="1"/>
</dbReference>
<dbReference type="InterPro" id="IPR006675">
    <property type="entry name" value="HDIG_dom"/>
</dbReference>
<dbReference type="Gene3D" id="1.10.3210.10">
    <property type="entry name" value="Hypothetical protein af1432"/>
    <property type="match status" value="1"/>
</dbReference>
<evidence type="ECO:0000256" key="1">
    <source>
        <dbReference type="SAM" id="Phobius"/>
    </source>
</evidence>
<feature type="transmembrane region" description="Helical" evidence="1">
    <location>
        <begin position="352"/>
        <end position="376"/>
    </location>
</feature>
<organism evidence="3 4">
    <name type="scientific">Tindallia californiensis</name>
    <dbReference type="NCBI Taxonomy" id="159292"/>
    <lineage>
        <taxon>Bacteria</taxon>
        <taxon>Bacillati</taxon>
        <taxon>Bacillota</taxon>
        <taxon>Clostridia</taxon>
        <taxon>Peptostreptococcales</taxon>
        <taxon>Tindalliaceae</taxon>
        <taxon>Tindallia</taxon>
    </lineage>
</organism>
<feature type="transmembrane region" description="Helical" evidence="1">
    <location>
        <begin position="441"/>
        <end position="462"/>
    </location>
</feature>
<dbReference type="InterPro" id="IPR006674">
    <property type="entry name" value="HD_domain"/>
</dbReference>
<dbReference type="CDD" id="cd00077">
    <property type="entry name" value="HDc"/>
    <property type="match status" value="1"/>
</dbReference>
<dbReference type="InterPro" id="IPR011624">
    <property type="entry name" value="Metal-dep_PHydrolase_7TM_extra"/>
</dbReference>
<dbReference type="SMART" id="SM00471">
    <property type="entry name" value="HDc"/>
    <property type="match status" value="1"/>
</dbReference>
<feature type="transmembrane region" description="Helical" evidence="1">
    <location>
        <begin position="320"/>
        <end position="345"/>
    </location>
</feature>
<name>A0A1H3ISJ2_9FIRM</name>
<dbReference type="EMBL" id="FNPV01000001">
    <property type="protein sequence ID" value="SDY30651.1"/>
    <property type="molecule type" value="Genomic_DNA"/>
</dbReference>
<accession>A0A1H3ISJ2</accession>
<feature type="transmembrane region" description="Helical" evidence="1">
    <location>
        <begin position="40"/>
        <end position="59"/>
    </location>
</feature>
<dbReference type="NCBIfam" id="TIGR00277">
    <property type="entry name" value="HDIG"/>
    <property type="match status" value="1"/>
</dbReference>
<dbReference type="InterPro" id="IPR003607">
    <property type="entry name" value="HD/PDEase_dom"/>
</dbReference>
<proteinExistence type="predicted"/>
<evidence type="ECO:0000259" key="2">
    <source>
        <dbReference type="SMART" id="SM00471"/>
    </source>
</evidence>
<keyword evidence="1" id="KW-0472">Membrane</keyword>
<protein>
    <recommendedName>
        <fullName evidence="2">HD/PDEase domain-containing protein</fullName>
    </recommendedName>
</protein>
<feature type="domain" description="HD/PDEase" evidence="2">
    <location>
        <begin position="491"/>
        <end position="649"/>
    </location>
</feature>
<dbReference type="PANTHER" id="PTHR36442">
    <property type="entry name" value="CYCLIC-DI-AMP PHOSPHODIESTERASE PGPH"/>
    <property type="match status" value="1"/>
</dbReference>
<dbReference type="AlphaFoldDB" id="A0A1H3ISJ2"/>
<dbReference type="Pfam" id="PF07698">
    <property type="entry name" value="7TM-7TMR_HD"/>
    <property type="match status" value="1"/>
</dbReference>
<keyword evidence="1" id="KW-0812">Transmembrane</keyword>
<keyword evidence="1" id="KW-1133">Transmembrane helix</keyword>
<dbReference type="RefSeq" id="WP_176968202.1">
    <property type="nucleotide sequence ID" value="NZ_FNPV01000001.1"/>
</dbReference>
<dbReference type="STRING" id="159292.SAMN05192546_101271"/>
<dbReference type="InterPro" id="IPR011621">
    <property type="entry name" value="Metal-dep_PHydrolase_7TM_intra"/>
</dbReference>
<dbReference type="Proteomes" id="UP000199230">
    <property type="component" value="Unassembled WGS sequence"/>
</dbReference>
<keyword evidence="4" id="KW-1185">Reference proteome</keyword>
<feature type="transmembrane region" description="Helical" evidence="1">
    <location>
        <begin position="287"/>
        <end position="308"/>
    </location>
</feature>